<dbReference type="EMBL" id="LWLG01000003">
    <property type="protein sequence ID" value="OAQ21104.1"/>
    <property type="molecule type" value="Genomic_DNA"/>
</dbReference>
<reference evidence="1 2" key="1">
    <citation type="submission" date="2016-04" db="EMBL/GenBank/DDBJ databases">
        <title>Genome analysis of Thermosulfurimonas dismutans, the first thermophilic sulfur-disproportionating bacterium of the phylum Thermodesulfobacteria.</title>
        <authorList>
            <person name="Mardanov A.V."/>
            <person name="Beletsky A.V."/>
            <person name="Kadnikov V.V."/>
            <person name="Slobodkin A.I."/>
            <person name="Ravin N.V."/>
        </authorList>
    </citation>
    <scope>NUCLEOTIDE SEQUENCE [LARGE SCALE GENOMIC DNA]</scope>
    <source>
        <strain evidence="1 2">S95</strain>
    </source>
</reference>
<evidence type="ECO:0000313" key="2">
    <source>
        <dbReference type="Proteomes" id="UP000078390"/>
    </source>
</evidence>
<keyword evidence="2" id="KW-1185">Reference proteome</keyword>
<gene>
    <name evidence="1" type="ORF">TDIS_0756</name>
</gene>
<dbReference type="AlphaFoldDB" id="A0A179D4T3"/>
<evidence type="ECO:0000313" key="1">
    <source>
        <dbReference type="EMBL" id="OAQ21104.1"/>
    </source>
</evidence>
<sequence length="51" mass="5831">MQPRGSTSPLSRPPVENYILFISITEIDFKNKKGGRDIGEWSNIIKVEVLR</sequence>
<dbReference type="STRING" id="999894.TDIS_0756"/>
<organism evidence="1 2">
    <name type="scientific">Thermosulfurimonas dismutans</name>
    <dbReference type="NCBI Taxonomy" id="999894"/>
    <lineage>
        <taxon>Bacteria</taxon>
        <taxon>Pseudomonadati</taxon>
        <taxon>Thermodesulfobacteriota</taxon>
        <taxon>Thermodesulfobacteria</taxon>
        <taxon>Thermodesulfobacteriales</taxon>
        <taxon>Thermodesulfobacteriaceae</taxon>
        <taxon>Thermosulfurimonas</taxon>
    </lineage>
</organism>
<name>A0A179D4T3_9BACT</name>
<comment type="caution">
    <text evidence="1">The sequence shown here is derived from an EMBL/GenBank/DDBJ whole genome shotgun (WGS) entry which is preliminary data.</text>
</comment>
<accession>A0A179D4T3</accession>
<protein>
    <submittedName>
        <fullName evidence="1">Uncharacterized protein</fullName>
    </submittedName>
</protein>
<dbReference type="Proteomes" id="UP000078390">
    <property type="component" value="Unassembled WGS sequence"/>
</dbReference>
<proteinExistence type="predicted"/>